<dbReference type="AlphaFoldDB" id="A0AAV7XW02"/>
<reference evidence="1" key="1">
    <citation type="submission" date="2022-12" db="EMBL/GenBank/DDBJ databases">
        <title>Chromosome-level genome assembly of the bean flower thrips Megalurothrips usitatus.</title>
        <authorList>
            <person name="Ma L."/>
            <person name="Liu Q."/>
            <person name="Li H."/>
            <person name="Cai W."/>
        </authorList>
    </citation>
    <scope>NUCLEOTIDE SEQUENCE</scope>
    <source>
        <strain evidence="1">Cailab_2022a</strain>
    </source>
</reference>
<proteinExistence type="predicted"/>
<dbReference type="Proteomes" id="UP001075354">
    <property type="component" value="Chromosome 5"/>
</dbReference>
<comment type="caution">
    <text evidence="1">The sequence shown here is derived from an EMBL/GenBank/DDBJ whole genome shotgun (WGS) entry which is preliminary data.</text>
</comment>
<keyword evidence="2" id="KW-1185">Reference proteome</keyword>
<evidence type="ECO:0000313" key="1">
    <source>
        <dbReference type="EMBL" id="KAJ1528128.1"/>
    </source>
</evidence>
<dbReference type="EMBL" id="JAPTSV010000005">
    <property type="protein sequence ID" value="KAJ1528128.1"/>
    <property type="molecule type" value="Genomic_DNA"/>
</dbReference>
<protein>
    <submittedName>
        <fullName evidence="1">Uncharacterized protein</fullName>
    </submittedName>
</protein>
<name>A0AAV7XW02_9NEOP</name>
<organism evidence="1 2">
    <name type="scientific">Megalurothrips usitatus</name>
    <name type="common">bean blossom thrips</name>
    <dbReference type="NCBI Taxonomy" id="439358"/>
    <lineage>
        <taxon>Eukaryota</taxon>
        <taxon>Metazoa</taxon>
        <taxon>Ecdysozoa</taxon>
        <taxon>Arthropoda</taxon>
        <taxon>Hexapoda</taxon>
        <taxon>Insecta</taxon>
        <taxon>Pterygota</taxon>
        <taxon>Neoptera</taxon>
        <taxon>Paraneoptera</taxon>
        <taxon>Thysanoptera</taxon>
        <taxon>Terebrantia</taxon>
        <taxon>Thripoidea</taxon>
        <taxon>Thripidae</taxon>
        <taxon>Megalurothrips</taxon>
    </lineage>
</organism>
<evidence type="ECO:0000313" key="2">
    <source>
        <dbReference type="Proteomes" id="UP001075354"/>
    </source>
</evidence>
<sequence length="122" mass="14221">MSNLITFIPQDLDDLNDYVKYTSRDLKLKRAYQLLSIKYEEQHGVYGPYKTATAVFKDKSKESGTIKVKMPKPVADFSYKQIRKLKDRIKSKNYPLYTVHKISSRSRADGKGSYDIVDFKWA</sequence>
<gene>
    <name evidence="1" type="ORF">ONE63_008042</name>
</gene>
<accession>A0AAV7XW02</accession>